<dbReference type="InterPro" id="IPR016181">
    <property type="entry name" value="Acyl_CoA_acyltransferase"/>
</dbReference>
<dbReference type="CDD" id="cd04301">
    <property type="entry name" value="NAT_SF"/>
    <property type="match status" value="1"/>
</dbReference>
<dbReference type="SUPFAM" id="SSF55729">
    <property type="entry name" value="Acyl-CoA N-acyltransferases (Nat)"/>
    <property type="match status" value="1"/>
</dbReference>
<gene>
    <name evidence="4" type="ORF">FEA48_12965</name>
</gene>
<keyword evidence="2" id="KW-0012">Acyltransferase</keyword>
<evidence type="ECO:0000256" key="2">
    <source>
        <dbReference type="ARBA" id="ARBA00023315"/>
    </source>
</evidence>
<dbReference type="EMBL" id="VASG01000003">
    <property type="protein sequence ID" value="TLP75108.1"/>
    <property type="molecule type" value="Genomic_DNA"/>
</dbReference>
<dbReference type="PROSITE" id="PS51186">
    <property type="entry name" value="GNAT"/>
    <property type="match status" value="1"/>
</dbReference>
<dbReference type="Proteomes" id="UP000307510">
    <property type="component" value="Unassembled WGS sequence"/>
</dbReference>
<evidence type="ECO:0000259" key="3">
    <source>
        <dbReference type="PROSITE" id="PS51186"/>
    </source>
</evidence>
<sequence>MNQPALQHRPALADHLADDLGEVVGFPQDADELFYCYPKASWPLTIGQLAAAIAERRGSTVALLDGRVAGFANFYQWQPNEFCALGNMMVAPWARRHGVAQYLIEVMENLARDQYKAQVMKVSCFNANAAGLLLYARLGYKPQGIVERTDPQGRRIALVQLEKALVHA</sequence>
<evidence type="ECO:0000256" key="1">
    <source>
        <dbReference type="ARBA" id="ARBA00022679"/>
    </source>
</evidence>
<dbReference type="InterPro" id="IPR000182">
    <property type="entry name" value="GNAT_dom"/>
</dbReference>
<dbReference type="PANTHER" id="PTHR43877:SF2">
    <property type="entry name" value="AMINOALKYLPHOSPHONATE N-ACETYLTRANSFERASE-RELATED"/>
    <property type="match status" value="1"/>
</dbReference>
<protein>
    <submittedName>
        <fullName evidence="4">GNAT family N-acetyltransferase</fullName>
    </submittedName>
</protein>
<organism evidence="4 5">
    <name type="scientific">Pseudomonas nitroreducens</name>
    <dbReference type="NCBI Taxonomy" id="46680"/>
    <lineage>
        <taxon>Bacteria</taxon>
        <taxon>Pseudomonadati</taxon>
        <taxon>Pseudomonadota</taxon>
        <taxon>Gammaproteobacteria</taxon>
        <taxon>Pseudomonadales</taxon>
        <taxon>Pseudomonadaceae</taxon>
        <taxon>Pseudomonas</taxon>
    </lineage>
</organism>
<name>A0A5R9A931_PSENT</name>
<evidence type="ECO:0000313" key="5">
    <source>
        <dbReference type="Proteomes" id="UP000307510"/>
    </source>
</evidence>
<comment type="caution">
    <text evidence="4">The sequence shown here is derived from an EMBL/GenBank/DDBJ whole genome shotgun (WGS) entry which is preliminary data.</text>
</comment>
<dbReference type="PANTHER" id="PTHR43877">
    <property type="entry name" value="AMINOALKYLPHOSPHONATE N-ACETYLTRANSFERASE-RELATED-RELATED"/>
    <property type="match status" value="1"/>
</dbReference>
<dbReference type="AlphaFoldDB" id="A0A5R9A931"/>
<feature type="domain" description="N-acetyltransferase" evidence="3">
    <location>
        <begin position="21"/>
        <end position="166"/>
    </location>
</feature>
<dbReference type="InterPro" id="IPR050832">
    <property type="entry name" value="Bact_Acetyltransf"/>
</dbReference>
<reference evidence="5" key="2">
    <citation type="submission" date="2019-06" db="EMBL/GenBank/DDBJ databases">
        <title>AzeR, a transcriptional regulator that responds to azelaic acid in Pseudomonas nitroreducens.</title>
        <authorList>
            <person name="Bez C."/>
            <person name="Javvadi S.G."/>
            <person name="Bertani I."/>
            <person name="Devescovi G."/>
            <person name="Studholme D.J."/>
            <person name="Geller A."/>
            <person name="Levy A."/>
            <person name="Venturi V."/>
        </authorList>
    </citation>
    <scope>NUCLEOTIDE SEQUENCE [LARGE SCALE GENOMIC DNA]</scope>
    <source>
        <strain evidence="5">DSM 9128</strain>
    </source>
</reference>
<dbReference type="RefSeq" id="WP_138214156.1">
    <property type="nucleotide sequence ID" value="NZ_VASG01000003.1"/>
</dbReference>
<dbReference type="Gene3D" id="3.40.630.30">
    <property type="match status" value="1"/>
</dbReference>
<reference evidence="4 5" key="1">
    <citation type="submission" date="2019-05" db="EMBL/GenBank/DDBJ databases">
        <authorList>
            <person name="Moore K."/>
            <person name="O'Neill P."/>
            <person name="Farbos A."/>
            <person name="Studholme D.J."/>
        </authorList>
    </citation>
    <scope>NUCLEOTIDE SEQUENCE [LARGE SCALE GENOMIC DNA]</scope>
    <source>
        <strain evidence="4 5">DSM 9128</strain>
    </source>
</reference>
<proteinExistence type="predicted"/>
<accession>A0A5R9A931</accession>
<dbReference type="GO" id="GO:0016747">
    <property type="term" value="F:acyltransferase activity, transferring groups other than amino-acyl groups"/>
    <property type="evidence" value="ECO:0007669"/>
    <property type="project" value="InterPro"/>
</dbReference>
<dbReference type="Pfam" id="PF00583">
    <property type="entry name" value="Acetyltransf_1"/>
    <property type="match status" value="1"/>
</dbReference>
<keyword evidence="1 4" id="KW-0808">Transferase</keyword>
<evidence type="ECO:0000313" key="4">
    <source>
        <dbReference type="EMBL" id="TLP75108.1"/>
    </source>
</evidence>